<accession>A0A0E3Q3E2</accession>
<protein>
    <recommendedName>
        <fullName evidence="4">Lipoprotein</fullName>
    </recommendedName>
</protein>
<dbReference type="GeneID" id="24808881"/>
<dbReference type="AlphaFoldDB" id="A0A0E3Q3E2"/>
<proteinExistence type="predicted"/>
<dbReference type="PATRIC" id="fig|1434123.4.peg.558"/>
<reference evidence="2 3" key="1">
    <citation type="submission" date="2014-07" db="EMBL/GenBank/DDBJ databases">
        <title>Methanogenic archaea and the global carbon cycle.</title>
        <authorList>
            <person name="Henriksen J.R."/>
            <person name="Luke J."/>
            <person name="Reinhart S."/>
            <person name="Benedict M.N."/>
            <person name="Youngblut N.D."/>
            <person name="Metcalf M.E."/>
            <person name="Whitaker R.J."/>
            <person name="Metcalf W.W."/>
        </authorList>
    </citation>
    <scope>NUCLEOTIDE SEQUENCE [LARGE SCALE GENOMIC DNA]</scope>
    <source>
        <strain evidence="2 3">Z-761</strain>
    </source>
</reference>
<dbReference type="RefSeq" id="WP_048117740.1">
    <property type="nucleotide sequence ID" value="NZ_CP009520.1"/>
</dbReference>
<evidence type="ECO:0000256" key="1">
    <source>
        <dbReference type="SAM" id="MobiDB-lite"/>
    </source>
</evidence>
<dbReference type="Proteomes" id="UP000033096">
    <property type="component" value="Chromosome"/>
</dbReference>
<evidence type="ECO:0008006" key="4">
    <source>
        <dbReference type="Google" id="ProtNLM"/>
    </source>
</evidence>
<sequence length="88" mass="9424">MVKYVHLLVLSALIACLAGSGCVGDSTSEVKESKANPEVAEVQNGEPAEDLEIGPTQAEIQKLDSEIKDLEDLLTNASLEEEIVIEEL</sequence>
<feature type="region of interest" description="Disordered" evidence="1">
    <location>
        <begin position="27"/>
        <end position="47"/>
    </location>
</feature>
<name>A0A0E3Q3E2_9EURY</name>
<evidence type="ECO:0000313" key="2">
    <source>
        <dbReference type="EMBL" id="AKB42779.1"/>
    </source>
</evidence>
<organism evidence="2 3">
    <name type="scientific">Methanosarcina vacuolata Z-761</name>
    <dbReference type="NCBI Taxonomy" id="1434123"/>
    <lineage>
        <taxon>Archaea</taxon>
        <taxon>Methanobacteriati</taxon>
        <taxon>Methanobacteriota</taxon>
        <taxon>Stenosarchaea group</taxon>
        <taxon>Methanomicrobia</taxon>
        <taxon>Methanosarcinales</taxon>
        <taxon>Methanosarcinaceae</taxon>
        <taxon>Methanosarcina</taxon>
    </lineage>
</organism>
<gene>
    <name evidence="2" type="ORF">MSVAZ_0510</name>
</gene>
<evidence type="ECO:0000313" key="3">
    <source>
        <dbReference type="Proteomes" id="UP000033096"/>
    </source>
</evidence>
<dbReference type="EMBL" id="CP009520">
    <property type="protein sequence ID" value="AKB42779.1"/>
    <property type="molecule type" value="Genomic_DNA"/>
</dbReference>
<dbReference type="KEGG" id="mvc:MSVAZ_0510"/>
<dbReference type="PROSITE" id="PS51257">
    <property type="entry name" value="PROKAR_LIPOPROTEIN"/>
    <property type="match status" value="1"/>
</dbReference>
<keyword evidence="3" id="KW-1185">Reference proteome</keyword>
<dbReference type="HOGENOM" id="CLU_189623_0_0_2"/>